<dbReference type="PROSITE" id="PS51845">
    <property type="entry name" value="PDEASE_I_2"/>
    <property type="match status" value="1"/>
</dbReference>
<dbReference type="Pfam" id="PF01590">
    <property type="entry name" value="GAF"/>
    <property type="match status" value="1"/>
</dbReference>
<gene>
    <name evidence="7" type="ORF">AAG570_006800</name>
</gene>
<evidence type="ECO:0000313" key="8">
    <source>
        <dbReference type="Proteomes" id="UP001558652"/>
    </source>
</evidence>
<dbReference type="EC" id="3.1.4.35" evidence="3"/>
<reference evidence="7 8" key="1">
    <citation type="submission" date="2024-07" db="EMBL/GenBank/DDBJ databases">
        <title>Chromosome-level genome assembly of the water stick insect Ranatra chinensis (Heteroptera: Nepidae).</title>
        <authorList>
            <person name="Liu X."/>
        </authorList>
    </citation>
    <scope>NUCLEOTIDE SEQUENCE [LARGE SCALE GENOMIC DNA]</scope>
    <source>
        <strain evidence="7">Cailab_2021Rc</strain>
        <tissue evidence="7">Muscle</tissue>
    </source>
</reference>
<organism evidence="7 8">
    <name type="scientific">Ranatra chinensis</name>
    <dbReference type="NCBI Taxonomy" id="642074"/>
    <lineage>
        <taxon>Eukaryota</taxon>
        <taxon>Metazoa</taxon>
        <taxon>Ecdysozoa</taxon>
        <taxon>Arthropoda</taxon>
        <taxon>Hexapoda</taxon>
        <taxon>Insecta</taxon>
        <taxon>Pterygota</taxon>
        <taxon>Neoptera</taxon>
        <taxon>Paraneoptera</taxon>
        <taxon>Hemiptera</taxon>
        <taxon>Heteroptera</taxon>
        <taxon>Panheteroptera</taxon>
        <taxon>Nepomorpha</taxon>
        <taxon>Nepidae</taxon>
        <taxon>Ranatrinae</taxon>
        <taxon>Ranatra</taxon>
    </lineage>
</organism>
<dbReference type="SMART" id="SM00065">
    <property type="entry name" value="GAF"/>
    <property type="match status" value="1"/>
</dbReference>
<keyword evidence="5" id="KW-0378">Hydrolase</keyword>
<proteinExistence type="inferred from homology"/>
<evidence type="ECO:0000313" key="7">
    <source>
        <dbReference type="EMBL" id="KAL1139823.1"/>
    </source>
</evidence>
<feature type="domain" description="PDEase" evidence="6">
    <location>
        <begin position="359"/>
        <end position="729"/>
    </location>
</feature>
<keyword evidence="4" id="KW-0479">Metal-binding</keyword>
<dbReference type="GO" id="GO:0046872">
    <property type="term" value="F:metal ion binding"/>
    <property type="evidence" value="ECO:0007669"/>
    <property type="project" value="UniProtKB-KW"/>
</dbReference>
<evidence type="ECO:0000256" key="1">
    <source>
        <dbReference type="ARBA" id="ARBA00001968"/>
    </source>
</evidence>
<evidence type="ECO:0000259" key="6">
    <source>
        <dbReference type="PROSITE" id="PS51845"/>
    </source>
</evidence>
<dbReference type="Pfam" id="PF00233">
    <property type="entry name" value="PDEase_I"/>
    <property type="match status" value="1"/>
</dbReference>
<name>A0ABD0ZGD0_9HEMI</name>
<dbReference type="AlphaFoldDB" id="A0ABD0ZGD0"/>
<dbReference type="InterPro" id="IPR003018">
    <property type="entry name" value="GAF"/>
</dbReference>
<dbReference type="Gene3D" id="3.30.450.40">
    <property type="match status" value="1"/>
</dbReference>
<dbReference type="GO" id="GO:0047555">
    <property type="term" value="F:3',5'-cyclic-GMP phosphodiesterase activity"/>
    <property type="evidence" value="ECO:0007669"/>
    <property type="project" value="UniProtKB-EC"/>
</dbReference>
<evidence type="ECO:0000256" key="2">
    <source>
        <dbReference type="ARBA" id="ARBA00007648"/>
    </source>
</evidence>
<protein>
    <recommendedName>
        <fullName evidence="3">3',5'-cyclic-GMP phosphodiesterase</fullName>
        <ecNumber evidence="3">3.1.4.35</ecNumber>
    </recommendedName>
</protein>
<sequence length="747" mass="84274">MSAEIVRSQFSDNIGEFDGETDLFTESSESVDNTETGIQVNARKTSLDLEFSDPGKLMLLFHTLYDTCSYEIQKKINHYLCHVTKSETVFMIQNPSKTQDAYINVLGQHVIFPEIRLRCKEAIVERPFSSELPIIFKEDVNEKLTTELNKVLSSEFKILMVVPVIHPISMEVVILVGIVNFREEPNCKYDCDGFVNNVYGLFDVIRSEVCDLTGAERCSIYLTDEDGFLSTKILDYGSSFEINKGAVRQIRIPIGEGISGLVGKTGKIYNCDNVDTEVNYDGVLDEAAGFQTRNLLAFPVIFEFNLIGVIELQNKLFGDYFTADDEITVTAMSALLCHAITQGLMHKKLTEVVTRNTFTNKIVLHQLRDCDDLELDSVEHCTDDHNYENFTDFNTLPKSIPEEHTVCVCLKVFNEFGISAKYNIKHLKLIRFLVLCKRGYHDVAVHNWYHAFSTFHFVFLLTNNLYLVENQYITSFHTDLESHSRSVLLHSFLGPNTRAEETVASVNAQLLEVFALLIASLCHSLGYAASLSQFQQRTGTGLASLYSSPGSIAQNYHVSQALHLLTAEECSIAEHLDNDEFQVLANLVSKMIMATDVAEFLRKKSSYKEMIDAGYDGSNHVHRQNMNSLIMTCADLSDYTKSWDYCKDLAELTFQDYFKQENPDRSSEVLQTIGKTLEKGDIPNLQVEFMTEICYPAFSLLTDLFPVLNSCLGRVLSNIDGWQALKATMEEDGEREDEGGSEGDADN</sequence>
<comment type="caution">
    <text evidence="7">The sequence shown here is derived from an EMBL/GenBank/DDBJ whole genome shotgun (WGS) entry which is preliminary data.</text>
</comment>
<dbReference type="InterPro" id="IPR002073">
    <property type="entry name" value="PDEase_catalytic_dom"/>
</dbReference>
<dbReference type="SUPFAM" id="SSF55781">
    <property type="entry name" value="GAF domain-like"/>
    <property type="match status" value="1"/>
</dbReference>
<dbReference type="EMBL" id="JBFDAA010000002">
    <property type="protein sequence ID" value="KAL1139823.1"/>
    <property type="molecule type" value="Genomic_DNA"/>
</dbReference>
<dbReference type="Proteomes" id="UP001558652">
    <property type="component" value="Unassembled WGS sequence"/>
</dbReference>
<keyword evidence="8" id="KW-1185">Reference proteome</keyword>
<dbReference type="SUPFAM" id="SSF109604">
    <property type="entry name" value="HD-domain/PDEase-like"/>
    <property type="match status" value="1"/>
</dbReference>
<evidence type="ECO:0000256" key="5">
    <source>
        <dbReference type="ARBA" id="ARBA00022801"/>
    </source>
</evidence>
<dbReference type="PANTHER" id="PTHR11347">
    <property type="entry name" value="CYCLIC NUCLEOTIDE PHOSPHODIESTERASE"/>
    <property type="match status" value="1"/>
</dbReference>
<dbReference type="Gene3D" id="1.10.1300.10">
    <property type="entry name" value="3'5'-cyclic nucleotide phosphodiesterase, catalytic domain"/>
    <property type="match status" value="1"/>
</dbReference>
<comment type="cofactor">
    <cofactor evidence="1">
        <name>a divalent metal cation</name>
        <dbReference type="ChEBI" id="CHEBI:60240"/>
    </cofactor>
</comment>
<dbReference type="InterPro" id="IPR029016">
    <property type="entry name" value="GAF-like_dom_sf"/>
</dbReference>
<evidence type="ECO:0000256" key="3">
    <source>
        <dbReference type="ARBA" id="ARBA00012319"/>
    </source>
</evidence>
<comment type="similarity">
    <text evidence="2">Belongs to the cyclic nucleotide phosphodiesterase family.</text>
</comment>
<dbReference type="InterPro" id="IPR036971">
    <property type="entry name" value="PDEase_catalytic_dom_sf"/>
</dbReference>
<accession>A0ABD0ZGD0</accession>
<evidence type="ECO:0000256" key="4">
    <source>
        <dbReference type="ARBA" id="ARBA00022723"/>
    </source>
</evidence>